<comment type="caution">
    <text evidence="2">The sequence shown here is derived from an EMBL/GenBank/DDBJ whole genome shotgun (WGS) entry which is preliminary data.</text>
</comment>
<name>A0A1Z8BFK7_9FLAO</name>
<protein>
    <submittedName>
        <fullName evidence="2">Uncharacterized protein</fullName>
    </submittedName>
</protein>
<evidence type="ECO:0000256" key="1">
    <source>
        <dbReference type="SAM" id="Phobius"/>
    </source>
</evidence>
<dbReference type="AlphaFoldDB" id="A0A1Z8BFK7"/>
<organism evidence="2 3">
    <name type="scientific">Nonlabens dokdonensis</name>
    <dbReference type="NCBI Taxonomy" id="328515"/>
    <lineage>
        <taxon>Bacteria</taxon>
        <taxon>Pseudomonadati</taxon>
        <taxon>Bacteroidota</taxon>
        <taxon>Flavobacteriia</taxon>
        <taxon>Flavobacteriales</taxon>
        <taxon>Flavobacteriaceae</taxon>
        <taxon>Nonlabens</taxon>
    </lineage>
</organism>
<reference evidence="3" key="1">
    <citation type="journal article" date="2017" name="Proc. Natl. Acad. Sci. U.S.A.">
        <title>Simulation of Deepwater Horizon oil plume reveals substrate specialization within a complex community of hydrocarbon-degraders.</title>
        <authorList>
            <person name="Hu P."/>
            <person name="Dubinsky E.A."/>
            <person name="Probst A.J."/>
            <person name="Wang J."/>
            <person name="Sieber C.M.K."/>
            <person name="Tom L.M."/>
            <person name="Gardinali P."/>
            <person name="Banfield J.F."/>
            <person name="Atlas R.M."/>
            <person name="Andersen G.L."/>
        </authorList>
    </citation>
    <scope>NUCLEOTIDE SEQUENCE [LARGE SCALE GENOMIC DNA]</scope>
</reference>
<keyword evidence="1" id="KW-0812">Transmembrane</keyword>
<dbReference type="Proteomes" id="UP000196102">
    <property type="component" value="Unassembled WGS sequence"/>
</dbReference>
<feature type="non-terminal residue" evidence="2">
    <location>
        <position position="63"/>
    </location>
</feature>
<keyword evidence="1" id="KW-1133">Transmembrane helix</keyword>
<evidence type="ECO:0000313" key="3">
    <source>
        <dbReference type="Proteomes" id="UP000196102"/>
    </source>
</evidence>
<evidence type="ECO:0000313" key="2">
    <source>
        <dbReference type="EMBL" id="OUS21355.1"/>
    </source>
</evidence>
<dbReference type="EMBL" id="MAAX01000020">
    <property type="protein sequence ID" value="OUS21355.1"/>
    <property type="molecule type" value="Genomic_DNA"/>
</dbReference>
<accession>A0A1Z8BFK7</accession>
<feature type="transmembrane region" description="Helical" evidence="1">
    <location>
        <begin position="34"/>
        <end position="52"/>
    </location>
</feature>
<proteinExistence type="predicted"/>
<gene>
    <name evidence="2" type="ORF">A9Q93_01125</name>
</gene>
<dbReference type="RefSeq" id="WP_303685536.1">
    <property type="nucleotide sequence ID" value="NZ_CAJXYO010000100.1"/>
</dbReference>
<keyword evidence="1" id="KW-0472">Membrane</keyword>
<sequence length="63" mass="7097">MKISKTLLFGATALWLLILAYFSFFTTTSASTNLMIYTTGQGFLIALLIPYLNQRKKNRASKC</sequence>